<reference evidence="3" key="1">
    <citation type="submission" date="2025-08" db="UniProtKB">
        <authorList>
            <consortium name="RefSeq"/>
        </authorList>
    </citation>
    <scope>IDENTIFICATION</scope>
    <source>
        <tissue evidence="3">Muscle</tissue>
    </source>
</reference>
<gene>
    <name evidence="3" type="primary">LOC109391140</name>
</gene>
<sequence>MAPMSPGTGRTTIPGPYPDTLNLKLDADKVVCAQTGPLECERHCCGSERGLAATWCAEGRQPLRRPSARLEALGPRCLEPCATRIRARGHRYTRSEARRSLRCEKFPLPHGDGALLLLVLLRRRHELSSPRLVTRRARRSGPTRQFLALLPYQASKQEAAAQLQAEDWRKGRLPRGRANPAPGALFAPRGARGYGGGERLRPGAPGRGHWQQSGGAFTEGPKRPRRSAGASRLGWALLFPGEADTRPTTAGSLSGRAARIPNPKSRTSSQNCREFRAQRAHAGGWPWVLRGPAGQARAERAELPGGRAGIPGGAGRAPLPPAGWRPAEKRAARTGVADSAPRGARRFAAAGPRPGLREPHSPGRAAVPTCTPLGPAGLAADGAGAGARRAHGWPRGAAAGGGAGSGSTRPAARTRRRRAGRAQPGARPETERKRKTGKAALASLLLGLGLSLGQARRTRPKR</sequence>
<evidence type="ECO:0000313" key="2">
    <source>
        <dbReference type="Proteomes" id="UP000694851"/>
    </source>
</evidence>
<dbReference type="Proteomes" id="UP000694851">
    <property type="component" value="Unplaced"/>
</dbReference>
<dbReference type="RefSeq" id="XP_019513980.1">
    <property type="nucleotide sequence ID" value="XM_019658435.1"/>
</dbReference>
<dbReference type="AlphaFoldDB" id="A0A8B7SPL4"/>
<accession>A0A8B7SPL4</accession>
<feature type="compositionally biased region" description="Gly residues" evidence="1">
    <location>
        <begin position="306"/>
        <end position="315"/>
    </location>
</feature>
<dbReference type="KEGG" id="hai:109391140"/>
<keyword evidence="2" id="KW-1185">Reference proteome</keyword>
<feature type="region of interest" description="Disordered" evidence="1">
    <location>
        <begin position="303"/>
        <end position="437"/>
    </location>
</feature>
<proteinExistence type="predicted"/>
<evidence type="ECO:0000256" key="1">
    <source>
        <dbReference type="SAM" id="MobiDB-lite"/>
    </source>
</evidence>
<dbReference type="GeneID" id="109391140"/>
<protein>
    <submittedName>
        <fullName evidence="3">Uncharacterized protein LOC109391140</fullName>
    </submittedName>
</protein>
<feature type="region of interest" description="Disordered" evidence="1">
    <location>
        <begin position="246"/>
        <end position="271"/>
    </location>
</feature>
<feature type="region of interest" description="Disordered" evidence="1">
    <location>
        <begin position="172"/>
        <end position="229"/>
    </location>
</feature>
<name>A0A8B7SPL4_HIPAR</name>
<feature type="compositionally biased region" description="Low complexity" evidence="1">
    <location>
        <begin position="340"/>
        <end position="354"/>
    </location>
</feature>
<organism evidence="2 3">
    <name type="scientific">Hipposideros armiger</name>
    <name type="common">Great Himalayan leaf-nosed bat</name>
    <dbReference type="NCBI Taxonomy" id="186990"/>
    <lineage>
        <taxon>Eukaryota</taxon>
        <taxon>Metazoa</taxon>
        <taxon>Chordata</taxon>
        <taxon>Craniata</taxon>
        <taxon>Vertebrata</taxon>
        <taxon>Euteleostomi</taxon>
        <taxon>Mammalia</taxon>
        <taxon>Eutheria</taxon>
        <taxon>Laurasiatheria</taxon>
        <taxon>Chiroptera</taxon>
        <taxon>Yinpterochiroptera</taxon>
        <taxon>Rhinolophoidea</taxon>
        <taxon>Hipposideridae</taxon>
        <taxon>Hipposideros</taxon>
    </lineage>
</organism>
<evidence type="ECO:0000313" key="3">
    <source>
        <dbReference type="RefSeq" id="XP_019513980.1"/>
    </source>
</evidence>